<reference evidence="1 2" key="1">
    <citation type="submission" date="2020-06" db="EMBL/GenBank/DDBJ databases">
        <authorList>
            <person name="Li R."/>
            <person name="Bekaert M."/>
        </authorList>
    </citation>
    <scope>NUCLEOTIDE SEQUENCE [LARGE SCALE GENOMIC DNA]</scope>
    <source>
        <strain evidence="2">wild</strain>
    </source>
</reference>
<dbReference type="Proteomes" id="UP000507470">
    <property type="component" value="Unassembled WGS sequence"/>
</dbReference>
<name>A0A6J8EDF6_MYTCO</name>
<gene>
    <name evidence="1" type="ORF">MCOR_49645</name>
</gene>
<protein>
    <submittedName>
        <fullName evidence="1">Uncharacterized protein</fullName>
    </submittedName>
</protein>
<dbReference type="AlphaFoldDB" id="A0A6J8EDF6"/>
<keyword evidence="2" id="KW-1185">Reference proteome</keyword>
<sequence length="214" mass="23362">MFSASGRNITVCTLSNGLEILNGSIVNLASCETCSCGEKELSCCGVGALAGIAPTPPEHCKTIRDGCKNVMVLKADETRDCTTGKSILLPSHPLYSLQNMYDMAQQQYMGTNNMIQGPQMANVAPQQFFRSQQFTRSNTGAGNMILANHSEVAAGVAPQMSPVVKHYFDRNVVHPDSYDPYFNSLGNDPYYNSLGNDPYYNSLGNMLYPNTMFN</sequence>
<dbReference type="EMBL" id="CACVKT020008728">
    <property type="protein sequence ID" value="CAC5417091.1"/>
    <property type="molecule type" value="Genomic_DNA"/>
</dbReference>
<dbReference type="OrthoDB" id="6123676at2759"/>
<organism evidence="1 2">
    <name type="scientific">Mytilus coruscus</name>
    <name type="common">Sea mussel</name>
    <dbReference type="NCBI Taxonomy" id="42192"/>
    <lineage>
        <taxon>Eukaryota</taxon>
        <taxon>Metazoa</taxon>
        <taxon>Spiralia</taxon>
        <taxon>Lophotrochozoa</taxon>
        <taxon>Mollusca</taxon>
        <taxon>Bivalvia</taxon>
        <taxon>Autobranchia</taxon>
        <taxon>Pteriomorphia</taxon>
        <taxon>Mytilida</taxon>
        <taxon>Mytiloidea</taxon>
        <taxon>Mytilidae</taxon>
        <taxon>Mytilinae</taxon>
        <taxon>Mytilus</taxon>
    </lineage>
</organism>
<dbReference type="Gene3D" id="2.60.40.1900">
    <property type="entry name" value="Beta-microseminoprotein (PSP94) domain"/>
    <property type="match status" value="1"/>
</dbReference>
<proteinExistence type="predicted"/>
<accession>A0A6J8EDF6</accession>
<evidence type="ECO:0000313" key="1">
    <source>
        <dbReference type="EMBL" id="CAC5417091.1"/>
    </source>
</evidence>
<evidence type="ECO:0000313" key="2">
    <source>
        <dbReference type="Proteomes" id="UP000507470"/>
    </source>
</evidence>